<dbReference type="Pfam" id="PF01408">
    <property type="entry name" value="GFO_IDH_MocA"/>
    <property type="match status" value="1"/>
</dbReference>
<dbReference type="EMBL" id="JAEHFX010000001">
    <property type="protein sequence ID" value="MBK0401710.1"/>
    <property type="molecule type" value="Genomic_DNA"/>
</dbReference>
<accession>A0ABS1BX36</accession>
<evidence type="ECO:0000259" key="1">
    <source>
        <dbReference type="Pfam" id="PF01408"/>
    </source>
</evidence>
<dbReference type="InterPro" id="IPR000683">
    <property type="entry name" value="Gfo/Idh/MocA-like_OxRdtase_N"/>
</dbReference>
<dbReference type="Gene3D" id="3.40.50.720">
    <property type="entry name" value="NAD(P)-binding Rossmann-like Domain"/>
    <property type="match status" value="1"/>
</dbReference>
<name>A0ABS1BX36_9BACT</name>
<protein>
    <submittedName>
        <fullName evidence="2">Gfo/Idh/MocA family oxidoreductase</fullName>
    </submittedName>
</protein>
<evidence type="ECO:0000313" key="3">
    <source>
        <dbReference type="Proteomes" id="UP000644147"/>
    </source>
</evidence>
<reference evidence="2 3" key="1">
    <citation type="submission" date="2020-12" db="EMBL/GenBank/DDBJ databases">
        <title>Bacterial novel species Adhaeribacter sp. BT258 isolated from soil.</title>
        <authorList>
            <person name="Jung H.-Y."/>
        </authorList>
    </citation>
    <scope>NUCLEOTIDE SEQUENCE [LARGE SCALE GENOMIC DNA]</scope>
    <source>
        <strain evidence="2 3">BT258</strain>
    </source>
</reference>
<dbReference type="SUPFAM" id="SSF51735">
    <property type="entry name" value="NAD(P)-binding Rossmann-fold domains"/>
    <property type="match status" value="1"/>
</dbReference>
<organism evidence="2 3">
    <name type="scientific">Adhaeribacter terrigena</name>
    <dbReference type="NCBI Taxonomy" id="2793070"/>
    <lineage>
        <taxon>Bacteria</taxon>
        <taxon>Pseudomonadati</taxon>
        <taxon>Bacteroidota</taxon>
        <taxon>Cytophagia</taxon>
        <taxon>Cytophagales</taxon>
        <taxon>Hymenobacteraceae</taxon>
        <taxon>Adhaeribacter</taxon>
    </lineage>
</organism>
<feature type="domain" description="Gfo/Idh/MocA-like oxidoreductase N-terminal" evidence="1">
    <location>
        <begin position="55"/>
        <end position="135"/>
    </location>
</feature>
<comment type="caution">
    <text evidence="2">The sequence shown here is derived from an EMBL/GenBank/DDBJ whole genome shotgun (WGS) entry which is preliminary data.</text>
</comment>
<dbReference type="Proteomes" id="UP000644147">
    <property type="component" value="Unassembled WGS sequence"/>
</dbReference>
<dbReference type="RefSeq" id="WP_200504326.1">
    <property type="nucleotide sequence ID" value="NZ_JAEHFX010000001.1"/>
</dbReference>
<proteinExistence type="predicted"/>
<gene>
    <name evidence="2" type="ORF">I5M27_01860</name>
</gene>
<dbReference type="InterPro" id="IPR036291">
    <property type="entry name" value="NAD(P)-bd_dom_sf"/>
</dbReference>
<keyword evidence="3" id="KW-1185">Reference proteome</keyword>
<sequence length="308" mass="34871">MVEIKVGIIGLSKGNGHPYSFSCIINGYNDSGLKNSGWDGIYSYVRLRDDSDFTFPGVKVTHVWTQDPEESKKIAAAANIPNIVSAYEDFIGEVDAVIIARDDYGNHYKMARPFLEAGLFVFVDKPLSIDLEELRFFKPYLESGHLMSCAGMRYAQELDPVRNVNEWLGEIKLVRGAVLNDFEKYGVHMLDGIFSCVPFKVDRVLAIKSNHKSAVLFNSDDSIIQIDALGEVVKTFQIDFFGTTGRFTAELNNNFSAFRRTLFHFFKMIRERKPSIDPELTLSIMKTIIAFNISLKENREVKVSEVHV</sequence>
<evidence type="ECO:0000313" key="2">
    <source>
        <dbReference type="EMBL" id="MBK0401710.1"/>
    </source>
</evidence>